<name>A0A0A0DGD1_9PROT</name>
<dbReference type="AlphaFoldDB" id="A0A0A0DGD1"/>
<keyword evidence="1" id="KW-0812">Transmembrane</keyword>
<dbReference type="Proteomes" id="UP000029995">
    <property type="component" value="Unassembled WGS sequence"/>
</dbReference>
<gene>
    <name evidence="2" type="ORF">P409_00790</name>
</gene>
<evidence type="ECO:0000313" key="2">
    <source>
        <dbReference type="EMBL" id="KGM36047.1"/>
    </source>
</evidence>
<dbReference type="EMBL" id="JANX01000002">
    <property type="protein sequence ID" value="KGM36047.1"/>
    <property type="molecule type" value="Genomic_DNA"/>
</dbReference>
<evidence type="ECO:0000256" key="1">
    <source>
        <dbReference type="SAM" id="Phobius"/>
    </source>
</evidence>
<feature type="transmembrane region" description="Helical" evidence="1">
    <location>
        <begin position="138"/>
        <end position="159"/>
    </location>
</feature>
<feature type="transmembrane region" description="Helical" evidence="1">
    <location>
        <begin position="165"/>
        <end position="186"/>
    </location>
</feature>
<keyword evidence="1" id="KW-1133">Transmembrane helix</keyword>
<proteinExistence type="predicted"/>
<sequence length="219" mass="23406">MTLAPTGEDADRNGSPDALPAATVLAAETVRLRLGSSARLRVIDGEVSHVRVAIPTSDQSARFRLGDVLVQVPLDGLDSAPATLRSLASRGTLATACIAGDEDDGWGNLCWLLARDARSVIPKAYDQSGRDWRSLRRWGPAAILSGLALAVSIRCLFASGSWMLLPLLVSASALLLSLAASTFSIMNLCRGFRQRPVLEQSKRLLQEHWGRAPRGASHG</sequence>
<evidence type="ECO:0000313" key="3">
    <source>
        <dbReference type="Proteomes" id="UP000029995"/>
    </source>
</evidence>
<organism evidence="2 3">
    <name type="scientific">Inquilinus limosus MP06</name>
    <dbReference type="NCBI Taxonomy" id="1398085"/>
    <lineage>
        <taxon>Bacteria</taxon>
        <taxon>Pseudomonadati</taxon>
        <taxon>Pseudomonadota</taxon>
        <taxon>Alphaproteobacteria</taxon>
        <taxon>Rhodospirillales</taxon>
        <taxon>Rhodospirillaceae</taxon>
        <taxon>Inquilinus</taxon>
    </lineage>
</organism>
<comment type="caution">
    <text evidence="2">The sequence shown here is derived from an EMBL/GenBank/DDBJ whole genome shotgun (WGS) entry which is preliminary data.</text>
</comment>
<reference evidence="2 3" key="1">
    <citation type="submission" date="2014-01" db="EMBL/GenBank/DDBJ databases">
        <title>Genome sequence determination for a cystic fibrosis isolate, Inquilinus limosus.</title>
        <authorList>
            <person name="Pino M."/>
            <person name="Di Conza J."/>
            <person name="Gutkind G."/>
        </authorList>
    </citation>
    <scope>NUCLEOTIDE SEQUENCE [LARGE SCALE GENOMIC DNA]</scope>
    <source>
        <strain evidence="2 3">MP06</strain>
    </source>
</reference>
<accession>A0A0A0DGD1</accession>
<keyword evidence="1" id="KW-0472">Membrane</keyword>
<protein>
    <submittedName>
        <fullName evidence="2">Uncharacterized protein</fullName>
    </submittedName>
</protein>
<dbReference type="RefSeq" id="WP_034830799.1">
    <property type="nucleotide sequence ID" value="NZ_JANX01000002.1"/>
</dbReference>